<evidence type="ECO:0000256" key="3">
    <source>
        <dbReference type="ARBA" id="ARBA00011738"/>
    </source>
</evidence>
<reference evidence="9 10" key="1">
    <citation type="submission" date="2019-05" db="EMBL/GenBank/DDBJ databases">
        <title>Culicoidintestinum kansasii gen. nov., sp. nov. from the gastrointestinal tract of the biting midge, Culicoides sonorensis.</title>
        <authorList>
            <person name="Neupane S."/>
            <person name="Ghosh A."/>
            <person name="Gunther S."/>
            <person name="Martin K."/>
            <person name="Zurek L."/>
        </authorList>
    </citation>
    <scope>NUCLEOTIDE SEQUENCE [LARGE SCALE GENOMIC DNA]</scope>
    <source>
        <strain evidence="9 10">CS-1</strain>
    </source>
</reference>
<dbReference type="GO" id="GO:0030643">
    <property type="term" value="P:intracellular phosphate ion homeostasis"/>
    <property type="evidence" value="ECO:0007669"/>
    <property type="project" value="InterPro"/>
</dbReference>
<name>A0A5R8QHI8_9FIRM</name>
<dbReference type="GO" id="GO:0005737">
    <property type="term" value="C:cytoplasm"/>
    <property type="evidence" value="ECO:0007669"/>
    <property type="project" value="UniProtKB-SubCell"/>
</dbReference>
<comment type="function">
    <text evidence="7">Plays a role in the regulation of phosphate uptake.</text>
</comment>
<feature type="domain" description="PhoU" evidence="8">
    <location>
        <begin position="125"/>
        <end position="208"/>
    </location>
</feature>
<dbReference type="NCBIfam" id="TIGR02135">
    <property type="entry name" value="phoU_full"/>
    <property type="match status" value="1"/>
</dbReference>
<comment type="subcellular location">
    <subcellularLocation>
        <location evidence="1 7">Cytoplasm</location>
    </subcellularLocation>
</comment>
<feature type="domain" description="PhoU" evidence="8">
    <location>
        <begin position="22"/>
        <end position="109"/>
    </location>
</feature>
<evidence type="ECO:0000256" key="6">
    <source>
        <dbReference type="ARBA" id="ARBA00022592"/>
    </source>
</evidence>
<proteinExistence type="inferred from homology"/>
<dbReference type="RefSeq" id="WP_138189804.1">
    <property type="nucleotide sequence ID" value="NZ_VBWP01000001.1"/>
</dbReference>
<dbReference type="InterPro" id="IPR038078">
    <property type="entry name" value="PhoU-like_sf"/>
</dbReference>
<dbReference type="Pfam" id="PF01895">
    <property type="entry name" value="PhoU"/>
    <property type="match status" value="2"/>
</dbReference>
<keyword evidence="5 7" id="KW-0963">Cytoplasm</keyword>
<dbReference type="PANTHER" id="PTHR42930:SF3">
    <property type="entry name" value="PHOSPHATE-SPECIFIC TRANSPORT SYSTEM ACCESSORY PROTEIN PHOU"/>
    <property type="match status" value="1"/>
</dbReference>
<evidence type="ECO:0000256" key="7">
    <source>
        <dbReference type="PIRNR" id="PIRNR003107"/>
    </source>
</evidence>
<dbReference type="EMBL" id="VBWP01000001">
    <property type="protein sequence ID" value="TLG77196.1"/>
    <property type="molecule type" value="Genomic_DNA"/>
</dbReference>
<evidence type="ECO:0000259" key="8">
    <source>
        <dbReference type="Pfam" id="PF01895"/>
    </source>
</evidence>
<dbReference type="Gene3D" id="1.20.58.220">
    <property type="entry name" value="Phosphate transport system protein phou homolog 2, domain 2"/>
    <property type="match status" value="1"/>
</dbReference>
<evidence type="ECO:0000256" key="5">
    <source>
        <dbReference type="ARBA" id="ARBA00022490"/>
    </source>
</evidence>
<dbReference type="InParanoid" id="A0A5R8QHI8"/>
<dbReference type="FunFam" id="1.20.58.220:FF:000004">
    <property type="entry name" value="Phosphate-specific transport system accessory protein PhoU"/>
    <property type="match status" value="1"/>
</dbReference>
<dbReference type="PANTHER" id="PTHR42930">
    <property type="entry name" value="PHOSPHATE-SPECIFIC TRANSPORT SYSTEM ACCESSORY PROTEIN PHOU"/>
    <property type="match status" value="1"/>
</dbReference>
<dbReference type="InterPro" id="IPR028366">
    <property type="entry name" value="PhoU"/>
</dbReference>
<comment type="caution">
    <text evidence="9">The sequence shown here is derived from an EMBL/GenBank/DDBJ whole genome shotgun (WGS) entry which is preliminary data.</text>
</comment>
<evidence type="ECO:0000256" key="1">
    <source>
        <dbReference type="ARBA" id="ARBA00004496"/>
    </source>
</evidence>
<evidence type="ECO:0000313" key="10">
    <source>
        <dbReference type="Proteomes" id="UP000306912"/>
    </source>
</evidence>
<comment type="similarity">
    <text evidence="2 7">Belongs to the PhoU family.</text>
</comment>
<dbReference type="InterPro" id="IPR026022">
    <property type="entry name" value="PhoU_dom"/>
</dbReference>
<evidence type="ECO:0000313" key="9">
    <source>
        <dbReference type="EMBL" id="TLG77196.1"/>
    </source>
</evidence>
<dbReference type="GO" id="GO:0045936">
    <property type="term" value="P:negative regulation of phosphate metabolic process"/>
    <property type="evidence" value="ECO:0007669"/>
    <property type="project" value="InterPro"/>
</dbReference>
<dbReference type="GO" id="GO:0006817">
    <property type="term" value="P:phosphate ion transport"/>
    <property type="evidence" value="ECO:0007669"/>
    <property type="project" value="UniProtKB-KW"/>
</dbReference>
<evidence type="ECO:0000256" key="4">
    <source>
        <dbReference type="ARBA" id="ARBA00022448"/>
    </source>
</evidence>
<gene>
    <name evidence="9" type="primary">phoU</name>
    <name evidence="9" type="ORF">FEZ08_00845</name>
</gene>
<dbReference type="OrthoDB" id="9814256at2"/>
<keyword evidence="4 7" id="KW-0813">Transport</keyword>
<accession>A0A5R8QHI8</accession>
<dbReference type="SUPFAM" id="SSF109755">
    <property type="entry name" value="PhoU-like"/>
    <property type="match status" value="1"/>
</dbReference>
<dbReference type="PIRSF" id="PIRSF003107">
    <property type="entry name" value="PhoU"/>
    <property type="match status" value="1"/>
</dbReference>
<sequence>MAPVKGTRVLDEELKGINEKVQELGQAVRQTYLDMRNILETNDKEMALALVRNDETINEMEEEINEETIRIIALQAPVATDLRVLISALKIAGQLERIADYAVNVADYVLLVRDTTSLPTTPAINIMLSFIVEMLELVMQAYSEQNLKLAKEVAAMDNKLDEMYGEALELILKKANTEELTEYDLKTTLIIKYLERAGDHITNVAESIAYLVKGRSYDLNKGIAKRKTYKI</sequence>
<keyword evidence="10" id="KW-1185">Reference proteome</keyword>
<comment type="subunit">
    <text evidence="3 7">Homodimer.</text>
</comment>
<keyword evidence="6 7" id="KW-0592">Phosphate transport</keyword>
<organism evidence="9 10">
    <name type="scientific">Culicoidibacter larvae</name>
    <dbReference type="NCBI Taxonomy" id="2579976"/>
    <lineage>
        <taxon>Bacteria</taxon>
        <taxon>Bacillati</taxon>
        <taxon>Bacillota</taxon>
        <taxon>Culicoidibacteria</taxon>
        <taxon>Culicoidibacterales</taxon>
        <taxon>Culicoidibacteraceae</taxon>
        <taxon>Culicoidibacter</taxon>
    </lineage>
</organism>
<dbReference type="Proteomes" id="UP000306912">
    <property type="component" value="Unassembled WGS sequence"/>
</dbReference>
<evidence type="ECO:0000256" key="2">
    <source>
        <dbReference type="ARBA" id="ARBA00008107"/>
    </source>
</evidence>
<dbReference type="AlphaFoldDB" id="A0A5R8QHI8"/>
<protein>
    <recommendedName>
        <fullName evidence="7">Phosphate-specific transport system accessory protein PhoU</fullName>
    </recommendedName>
</protein>